<gene>
    <name evidence="7" type="ORF">GGQ59_000670</name>
</gene>
<evidence type="ECO:0000256" key="2">
    <source>
        <dbReference type="ARBA" id="ARBA00023136"/>
    </source>
</evidence>
<evidence type="ECO:0000259" key="6">
    <source>
        <dbReference type="Pfam" id="PF09864"/>
    </source>
</evidence>
<comment type="caution">
    <text evidence="7">The sequence shown here is derived from an EMBL/GenBank/DDBJ whole genome shotgun (WGS) entry which is preliminary data.</text>
</comment>
<dbReference type="Pfam" id="PF09864">
    <property type="entry name" value="MliC"/>
    <property type="match status" value="1"/>
</dbReference>
<feature type="chain" id="PRO_5032572429" evidence="5">
    <location>
        <begin position="22"/>
        <end position="212"/>
    </location>
</feature>
<sequence>MKSRLVLSLLAACATSNAASAEAPERYVVMSCPEGAAFGAAVGSEAVRLDMPSGGSVPLRRTRTASGARYTDEGGTVLWTHGAEARIEQPAAPPMTCEVGLSRPLGAPDVEDGYIARGQEPGWIARFAPDHVAVTAAYGTERFVLPRMPAISDEHRLLYRGEEEEDVEVSVTLGRLCTDAMNGAAYPDTVTLRIGGETYSGCGGPEGGLPPA</sequence>
<proteinExistence type="predicted"/>
<keyword evidence="4" id="KW-0449">Lipoprotein</keyword>
<feature type="domain" description="C-type lysozyme inhibitor" evidence="6">
    <location>
        <begin position="34"/>
        <end position="93"/>
    </location>
</feature>
<dbReference type="InterPro" id="IPR018660">
    <property type="entry name" value="MliC"/>
</dbReference>
<evidence type="ECO:0000313" key="7">
    <source>
        <dbReference type="EMBL" id="MBB4658170.1"/>
    </source>
</evidence>
<reference evidence="7 8" key="1">
    <citation type="submission" date="2020-08" db="EMBL/GenBank/DDBJ databases">
        <title>Genomic Encyclopedia of Type Strains, Phase IV (KMG-IV): sequencing the most valuable type-strain genomes for metagenomic binning, comparative biology and taxonomic classification.</title>
        <authorList>
            <person name="Goeker M."/>
        </authorList>
    </citation>
    <scope>NUCLEOTIDE SEQUENCE [LARGE SCALE GENOMIC DNA]</scope>
    <source>
        <strain evidence="7 8">DSM 102850</strain>
    </source>
</reference>
<evidence type="ECO:0000256" key="5">
    <source>
        <dbReference type="SAM" id="SignalP"/>
    </source>
</evidence>
<evidence type="ECO:0000256" key="4">
    <source>
        <dbReference type="ARBA" id="ARBA00023288"/>
    </source>
</evidence>
<dbReference type="RefSeq" id="WP_183815797.1">
    <property type="nucleotide sequence ID" value="NZ_JACHOB010000001.1"/>
</dbReference>
<dbReference type="InterPro" id="IPR036328">
    <property type="entry name" value="MliC_sf"/>
</dbReference>
<accession>A0A840I282</accession>
<evidence type="ECO:0000313" key="8">
    <source>
        <dbReference type="Proteomes" id="UP000563524"/>
    </source>
</evidence>
<dbReference type="AlphaFoldDB" id="A0A840I282"/>
<dbReference type="SUPFAM" id="SSF141488">
    <property type="entry name" value="YdhA-like"/>
    <property type="match status" value="1"/>
</dbReference>
<evidence type="ECO:0000256" key="3">
    <source>
        <dbReference type="ARBA" id="ARBA00023139"/>
    </source>
</evidence>
<name>A0A840I282_9PROT</name>
<dbReference type="EMBL" id="JACHOB010000001">
    <property type="protein sequence ID" value="MBB4658170.1"/>
    <property type="molecule type" value="Genomic_DNA"/>
</dbReference>
<organism evidence="7 8">
    <name type="scientific">Parvularcula dongshanensis</name>
    <dbReference type="NCBI Taxonomy" id="1173995"/>
    <lineage>
        <taxon>Bacteria</taxon>
        <taxon>Pseudomonadati</taxon>
        <taxon>Pseudomonadota</taxon>
        <taxon>Alphaproteobacteria</taxon>
        <taxon>Parvularculales</taxon>
        <taxon>Parvularculaceae</taxon>
        <taxon>Parvularcula</taxon>
    </lineage>
</organism>
<keyword evidence="1 5" id="KW-0732">Signal</keyword>
<keyword evidence="2" id="KW-0472">Membrane</keyword>
<dbReference type="Gene3D" id="2.40.128.200">
    <property type="match status" value="1"/>
</dbReference>
<protein>
    <submittedName>
        <fullName evidence="7">Putative membrane protein</fullName>
    </submittedName>
</protein>
<keyword evidence="8" id="KW-1185">Reference proteome</keyword>
<evidence type="ECO:0000256" key="1">
    <source>
        <dbReference type="ARBA" id="ARBA00022729"/>
    </source>
</evidence>
<dbReference type="Proteomes" id="UP000563524">
    <property type="component" value="Unassembled WGS sequence"/>
</dbReference>
<keyword evidence="3" id="KW-0564">Palmitate</keyword>
<feature type="signal peptide" evidence="5">
    <location>
        <begin position="1"/>
        <end position="21"/>
    </location>
</feature>